<dbReference type="Proteomes" id="UP000812031">
    <property type="component" value="Unassembled WGS sequence"/>
</dbReference>
<protein>
    <submittedName>
        <fullName evidence="2">GNAT family N-acetyltransferase</fullName>
    </submittedName>
</protein>
<keyword evidence="3" id="KW-1185">Reference proteome</keyword>
<comment type="caution">
    <text evidence="2">The sequence shown here is derived from an EMBL/GenBank/DDBJ whole genome shotgun (WGS) entry which is preliminary data.</text>
</comment>
<feature type="domain" description="N-acetyltransferase" evidence="1">
    <location>
        <begin position="15"/>
        <end position="160"/>
    </location>
</feature>
<dbReference type="InterPro" id="IPR000182">
    <property type="entry name" value="GNAT_dom"/>
</dbReference>
<evidence type="ECO:0000313" key="2">
    <source>
        <dbReference type="EMBL" id="MBW4360842.1"/>
    </source>
</evidence>
<dbReference type="Pfam" id="PF00583">
    <property type="entry name" value="Acetyltransf_1"/>
    <property type="match status" value="1"/>
</dbReference>
<proteinExistence type="predicted"/>
<evidence type="ECO:0000313" key="3">
    <source>
        <dbReference type="Proteomes" id="UP000812031"/>
    </source>
</evidence>
<organism evidence="2 3">
    <name type="scientific">Flavobacterium taihuense</name>
    <dbReference type="NCBI Taxonomy" id="2857508"/>
    <lineage>
        <taxon>Bacteria</taxon>
        <taxon>Pseudomonadati</taxon>
        <taxon>Bacteroidota</taxon>
        <taxon>Flavobacteriia</taxon>
        <taxon>Flavobacteriales</taxon>
        <taxon>Flavobacteriaceae</taxon>
        <taxon>Flavobacterium</taxon>
    </lineage>
</organism>
<evidence type="ECO:0000259" key="1">
    <source>
        <dbReference type="PROSITE" id="PS51186"/>
    </source>
</evidence>
<reference evidence="2 3" key="1">
    <citation type="submission" date="2021-07" db="EMBL/GenBank/DDBJ databases">
        <title>Flavobacterium sp. nov. isolated from sediment on the Taihu Lake.</title>
        <authorList>
            <person name="Qu J.-H."/>
        </authorList>
    </citation>
    <scope>NUCLEOTIDE SEQUENCE [LARGE SCALE GENOMIC DNA]</scope>
    <source>
        <strain evidence="2 3">NAS39</strain>
    </source>
</reference>
<sequence>MKEISNLTSDSTIEVNIRTLQKEEIEVFKKMNLQFYKEIDFDYNVDEYDEIVSDFLTKGEIIVAVVSNKIIGFVTYVVTNAIYAKGNFGVVNELYIVPDFRSKKLGQKLIDYVLTIAKKEGWKRIELDTPRPDVAEKALNFYLNEGFVTSGFRMKKVINK</sequence>
<dbReference type="RefSeq" id="WP_219317325.1">
    <property type="nucleotide sequence ID" value="NZ_JAHWYN010000007.1"/>
</dbReference>
<dbReference type="PROSITE" id="PS51186">
    <property type="entry name" value="GNAT"/>
    <property type="match status" value="1"/>
</dbReference>
<name>A0ABS6XW16_9FLAO</name>
<dbReference type="CDD" id="cd04301">
    <property type="entry name" value="NAT_SF"/>
    <property type="match status" value="1"/>
</dbReference>
<gene>
    <name evidence="2" type="ORF">KZH69_10140</name>
</gene>
<dbReference type="EMBL" id="JAHWYN010000007">
    <property type="protein sequence ID" value="MBW4360842.1"/>
    <property type="molecule type" value="Genomic_DNA"/>
</dbReference>
<accession>A0ABS6XW16</accession>